<sequence>MNRGSTSEKVIVLGIDGMDPRITKKLVDEGKLPNIRAFIERGSAREDLVLMGAIPTVTPPCWTTLATGAYPGTHGITDFWRQSRKNLDAVT</sequence>
<dbReference type="PANTHER" id="PTHR10151">
    <property type="entry name" value="ECTONUCLEOTIDE PYROPHOSPHATASE/PHOSPHODIESTERASE"/>
    <property type="match status" value="1"/>
</dbReference>
<dbReference type="GO" id="GO:0016787">
    <property type="term" value="F:hydrolase activity"/>
    <property type="evidence" value="ECO:0007669"/>
    <property type="project" value="UniProtKB-ARBA"/>
</dbReference>
<gene>
    <name evidence="1" type="ORF">DPCES_3681</name>
</gene>
<dbReference type="AlphaFoldDB" id="A0A098B5D7"/>
<accession>A0A098B5D7</accession>
<dbReference type="InterPro" id="IPR002591">
    <property type="entry name" value="Phosphodiest/P_Trfase"/>
</dbReference>
<dbReference type="InterPro" id="IPR017850">
    <property type="entry name" value="Alkaline_phosphatase_core_sf"/>
</dbReference>
<dbReference type="Gene3D" id="3.40.720.10">
    <property type="entry name" value="Alkaline Phosphatase, subunit A"/>
    <property type="match status" value="1"/>
</dbReference>
<dbReference type="PANTHER" id="PTHR10151:SF120">
    <property type="entry name" value="BIS(5'-ADENOSYL)-TRIPHOSPHATASE"/>
    <property type="match status" value="1"/>
</dbReference>
<protein>
    <submittedName>
        <fullName evidence="1">Type I phosphodiesterase / nucleotide pyrophosphatase</fullName>
    </submittedName>
</protein>
<dbReference type="PATRIC" id="fig|49338.4.peg.3949"/>
<dbReference type="EMBL" id="LK996017">
    <property type="protein sequence ID" value="CDX03567.1"/>
    <property type="molecule type" value="Genomic_DNA"/>
</dbReference>
<proteinExistence type="predicted"/>
<organism evidence="1">
    <name type="scientific">Desulfitobacterium hafniense</name>
    <name type="common">Desulfitobacterium frappieri</name>
    <dbReference type="NCBI Taxonomy" id="49338"/>
    <lineage>
        <taxon>Bacteria</taxon>
        <taxon>Bacillati</taxon>
        <taxon>Bacillota</taxon>
        <taxon>Clostridia</taxon>
        <taxon>Eubacteriales</taxon>
        <taxon>Desulfitobacteriaceae</taxon>
        <taxon>Desulfitobacterium</taxon>
    </lineage>
</organism>
<name>A0A098B5D7_DESHA</name>
<evidence type="ECO:0000313" key="1">
    <source>
        <dbReference type="EMBL" id="CDX03567.1"/>
    </source>
</evidence>
<dbReference type="Pfam" id="PF01663">
    <property type="entry name" value="Phosphodiest"/>
    <property type="match status" value="1"/>
</dbReference>
<dbReference type="SUPFAM" id="SSF53649">
    <property type="entry name" value="Alkaline phosphatase-like"/>
    <property type="match status" value="1"/>
</dbReference>
<reference evidence="1" key="1">
    <citation type="submission" date="2014-07" db="EMBL/GenBank/DDBJ databases">
        <authorList>
            <person name="Hornung V.Bastian."/>
        </authorList>
    </citation>
    <scope>NUCLEOTIDE SEQUENCE</scope>
    <source>
        <strain evidence="1">PCE-S</strain>
    </source>
</reference>